<dbReference type="PANTHER" id="PTHR34075">
    <property type="entry name" value="BLR3430 PROTEIN"/>
    <property type="match status" value="1"/>
</dbReference>
<proteinExistence type="predicted"/>
<feature type="domain" description="ChsH2 C-terminal OB-fold" evidence="1">
    <location>
        <begin position="59"/>
        <end position="118"/>
    </location>
</feature>
<dbReference type="Proteomes" id="UP000831607">
    <property type="component" value="Chromosome"/>
</dbReference>
<dbReference type="EMBL" id="CP063982">
    <property type="protein sequence ID" value="UOD49396.1"/>
    <property type="molecule type" value="Genomic_DNA"/>
</dbReference>
<evidence type="ECO:0000313" key="3">
    <source>
        <dbReference type="EMBL" id="UOD49396.1"/>
    </source>
</evidence>
<gene>
    <name evidence="3" type="ORF">DHf2319_07795</name>
</gene>
<evidence type="ECO:0000259" key="2">
    <source>
        <dbReference type="Pfam" id="PF12172"/>
    </source>
</evidence>
<sequence>MSKPYQPNAITPPVIEPGTEHFWDQARAGLLTIKSCKSCGKVHWYPRTLCPFCMGETEWKQSSGKGKIYSYSVMQRGDPNPYCIAYVTLEEGVTMMTQIVDCDLDDVRIGQAVEVVFKPTDGDDTPPVPMFIPT</sequence>
<dbReference type="PANTHER" id="PTHR34075:SF5">
    <property type="entry name" value="BLR3430 PROTEIN"/>
    <property type="match status" value="1"/>
</dbReference>
<dbReference type="InterPro" id="IPR012340">
    <property type="entry name" value="NA-bd_OB-fold"/>
</dbReference>
<feature type="domain" description="ChsH2 rubredoxin-like zinc ribbon" evidence="2">
    <location>
        <begin position="23"/>
        <end position="57"/>
    </location>
</feature>
<evidence type="ECO:0000259" key="1">
    <source>
        <dbReference type="Pfam" id="PF01796"/>
    </source>
</evidence>
<reference evidence="3 4" key="1">
    <citation type="submission" date="2020-11" db="EMBL/GenBank/DDBJ databases">
        <title>Algicoccus daihaiensis sp.nov., isolated from Daihai Lake in Inner Mongolia.</title>
        <authorList>
            <person name="Kai J."/>
        </authorList>
    </citation>
    <scope>NUCLEOTIDE SEQUENCE [LARGE SCALE GENOMIC DNA]</scope>
    <source>
        <strain evidence="4">f23</strain>
    </source>
</reference>
<dbReference type="SUPFAM" id="SSF50249">
    <property type="entry name" value="Nucleic acid-binding proteins"/>
    <property type="match status" value="1"/>
</dbReference>
<dbReference type="InterPro" id="IPR002878">
    <property type="entry name" value="ChsH2_C"/>
</dbReference>
<dbReference type="Pfam" id="PF12172">
    <property type="entry name" value="zf-ChsH2"/>
    <property type="match status" value="1"/>
</dbReference>
<organism evidence="3 4">
    <name type="scientific">Orrella daihaiensis</name>
    <dbReference type="NCBI Taxonomy" id="2782176"/>
    <lineage>
        <taxon>Bacteria</taxon>
        <taxon>Pseudomonadati</taxon>
        <taxon>Pseudomonadota</taxon>
        <taxon>Betaproteobacteria</taxon>
        <taxon>Burkholderiales</taxon>
        <taxon>Alcaligenaceae</taxon>
        <taxon>Orrella</taxon>
    </lineage>
</organism>
<name>A0ABY4AGJ4_9BURK</name>
<dbReference type="Pfam" id="PF01796">
    <property type="entry name" value="OB_ChsH2_C"/>
    <property type="match status" value="1"/>
</dbReference>
<dbReference type="RefSeq" id="WP_243477556.1">
    <property type="nucleotide sequence ID" value="NZ_CP063982.1"/>
</dbReference>
<accession>A0ABY4AGJ4</accession>
<dbReference type="InterPro" id="IPR022002">
    <property type="entry name" value="ChsH2_Znr"/>
</dbReference>
<dbReference type="Gene3D" id="6.10.30.10">
    <property type="match status" value="1"/>
</dbReference>
<keyword evidence="4" id="KW-1185">Reference proteome</keyword>
<evidence type="ECO:0000313" key="4">
    <source>
        <dbReference type="Proteomes" id="UP000831607"/>
    </source>
</evidence>
<protein>
    <submittedName>
        <fullName evidence="3">OB-fold domain-containing protein</fullName>
    </submittedName>
</protein>
<dbReference type="InterPro" id="IPR052513">
    <property type="entry name" value="Thioester_dehydratase-like"/>
</dbReference>